<keyword evidence="2" id="KW-1185">Reference proteome</keyword>
<dbReference type="AlphaFoldDB" id="A0A370HEZ5"/>
<dbReference type="PANTHER" id="PTHR23026">
    <property type="entry name" value="NADPH NITROREDUCTASE"/>
    <property type="match status" value="1"/>
</dbReference>
<reference evidence="1 2" key="1">
    <citation type="submission" date="2018-07" db="EMBL/GenBank/DDBJ databases">
        <title>Genomic Encyclopedia of Type Strains, Phase IV (KMG-IV): sequencing the most valuable type-strain genomes for metagenomic binning, comparative biology and taxonomic classification.</title>
        <authorList>
            <person name="Goeker M."/>
        </authorList>
    </citation>
    <scope>NUCLEOTIDE SEQUENCE [LARGE SCALE GENOMIC DNA]</scope>
    <source>
        <strain evidence="1 2">DSM 44952</strain>
    </source>
</reference>
<dbReference type="RefSeq" id="WP_068017519.1">
    <property type="nucleotide sequence ID" value="NZ_QQAZ01000001.1"/>
</dbReference>
<dbReference type="SUPFAM" id="SSF55469">
    <property type="entry name" value="FMN-dependent nitroreductase-like"/>
    <property type="match status" value="1"/>
</dbReference>
<proteinExistence type="predicted"/>
<protein>
    <submittedName>
        <fullName evidence="1">Nitroreductase family protein</fullName>
    </submittedName>
</protein>
<dbReference type="OrthoDB" id="8156917at2"/>
<dbReference type="Proteomes" id="UP000255355">
    <property type="component" value="Unassembled WGS sequence"/>
</dbReference>
<sequence>MNTVPTGNIVEKAVLLAGRAPSLHNSQPWRWVFDGDSLQLFSVRERMLPATDTSGREMIVSCGIALDHLHAALAASGWRTFIRRFPDPNRRDHLATVRFGRASIVTGGDRDRADAIVRRYTDRLPFAAPEGWDEFETVLRTTFDPADAALDVLGDDARPALARASELSAALRRYDSSYHAELQWWTGHVVGSTGVPREALITREEREQVGIGRTMPLGTAAPRRPRPAADRSTILVLSTDGDTSEDWLRCGEVVSRVLLECTLAGYATCPLTHLTEVPRARAVVSQLTGRKMVPQVLIRVGTAPAREEPAPTPRLPLADILRTAGAPS</sequence>
<gene>
    <name evidence="1" type="ORF">DFR68_101123</name>
</gene>
<dbReference type="InterPro" id="IPR000415">
    <property type="entry name" value="Nitroreductase-like"/>
</dbReference>
<organism evidence="1 2">
    <name type="scientific">Nocardia mexicana</name>
    <dbReference type="NCBI Taxonomy" id="279262"/>
    <lineage>
        <taxon>Bacteria</taxon>
        <taxon>Bacillati</taxon>
        <taxon>Actinomycetota</taxon>
        <taxon>Actinomycetes</taxon>
        <taxon>Mycobacteriales</taxon>
        <taxon>Nocardiaceae</taxon>
        <taxon>Nocardia</taxon>
    </lineage>
</organism>
<dbReference type="GO" id="GO:0016491">
    <property type="term" value="F:oxidoreductase activity"/>
    <property type="evidence" value="ECO:0007669"/>
    <property type="project" value="InterPro"/>
</dbReference>
<evidence type="ECO:0000313" key="2">
    <source>
        <dbReference type="Proteomes" id="UP000255355"/>
    </source>
</evidence>
<dbReference type="EMBL" id="QQAZ01000001">
    <property type="protein sequence ID" value="RDI55290.1"/>
    <property type="molecule type" value="Genomic_DNA"/>
</dbReference>
<name>A0A370HEZ5_9NOCA</name>
<dbReference type="PANTHER" id="PTHR23026:SF123">
    <property type="entry name" value="NAD(P)H NITROREDUCTASE RV3131-RELATED"/>
    <property type="match status" value="1"/>
</dbReference>
<dbReference type="InterPro" id="IPR050627">
    <property type="entry name" value="Nitroreductase/BluB"/>
</dbReference>
<comment type="caution">
    <text evidence="1">The sequence shown here is derived from an EMBL/GenBank/DDBJ whole genome shotgun (WGS) entry which is preliminary data.</text>
</comment>
<dbReference type="Gene3D" id="3.40.109.10">
    <property type="entry name" value="NADH Oxidase"/>
    <property type="match status" value="1"/>
</dbReference>
<accession>A0A370HEZ5</accession>
<dbReference type="STRING" id="1210089.GCA_001613165_02138"/>
<dbReference type="NCBIfam" id="NF047509">
    <property type="entry name" value="Rv3131_FMN_oxido"/>
    <property type="match status" value="1"/>
</dbReference>
<evidence type="ECO:0000313" key="1">
    <source>
        <dbReference type="EMBL" id="RDI55290.1"/>
    </source>
</evidence>